<evidence type="ECO:0008006" key="3">
    <source>
        <dbReference type="Google" id="ProtNLM"/>
    </source>
</evidence>
<proteinExistence type="predicted"/>
<sequence>MVLSLVAVLCTGIVAVPVSWAVLRQAQAERGEATPDAAVSLYVLQMSSGEEIGLSRVLAGRRHDELLRQWRQYRGEMERGNVPSKLETVGLIDVEDQGDDRATVTAQVHAVWWNELTNLSGAAHAWRFETRRDAGGWRVWAVDLPPSVRGACPGGYVPLSAVGSGRPS</sequence>
<gene>
    <name evidence="1" type="ORF">EV384_1886</name>
</gene>
<evidence type="ECO:0000313" key="1">
    <source>
        <dbReference type="EMBL" id="RZU73481.1"/>
    </source>
</evidence>
<protein>
    <recommendedName>
        <fullName evidence="3">Mce-associated membrane protein</fullName>
    </recommendedName>
</protein>
<accession>A0A4Q8B8I7</accession>
<dbReference type="EMBL" id="SHLD01000001">
    <property type="protein sequence ID" value="RZU73481.1"/>
    <property type="molecule type" value="Genomic_DNA"/>
</dbReference>
<dbReference type="AlphaFoldDB" id="A0A4Q8B8I7"/>
<dbReference type="Proteomes" id="UP000294114">
    <property type="component" value="Unassembled WGS sequence"/>
</dbReference>
<reference evidence="1 2" key="1">
    <citation type="submission" date="2019-02" db="EMBL/GenBank/DDBJ databases">
        <title>Sequencing the genomes of 1000 actinobacteria strains.</title>
        <authorList>
            <person name="Klenk H.-P."/>
        </authorList>
    </citation>
    <scope>NUCLEOTIDE SEQUENCE [LARGE SCALE GENOMIC DNA]</scope>
    <source>
        <strain evidence="1 2">DSM 45612</strain>
    </source>
</reference>
<comment type="caution">
    <text evidence="1">The sequence shown here is derived from an EMBL/GenBank/DDBJ whole genome shotgun (WGS) entry which is preliminary data.</text>
</comment>
<organism evidence="1 2">
    <name type="scientific">Micromonospora kangleipakensis</name>
    <dbReference type="NCBI Taxonomy" id="1077942"/>
    <lineage>
        <taxon>Bacteria</taxon>
        <taxon>Bacillati</taxon>
        <taxon>Actinomycetota</taxon>
        <taxon>Actinomycetes</taxon>
        <taxon>Micromonosporales</taxon>
        <taxon>Micromonosporaceae</taxon>
        <taxon>Micromonospora</taxon>
    </lineage>
</organism>
<keyword evidence="2" id="KW-1185">Reference proteome</keyword>
<evidence type="ECO:0000313" key="2">
    <source>
        <dbReference type="Proteomes" id="UP000294114"/>
    </source>
</evidence>
<name>A0A4Q8B8I7_9ACTN</name>